<proteinExistence type="predicted"/>
<dbReference type="PROSITE" id="PS50110">
    <property type="entry name" value="RESPONSE_REGULATORY"/>
    <property type="match status" value="1"/>
</dbReference>
<dbReference type="InterPro" id="IPR011006">
    <property type="entry name" value="CheY-like_superfamily"/>
</dbReference>
<protein>
    <submittedName>
        <fullName evidence="6">Bifunctional diguanylate cyclase/phosphodiesterase</fullName>
    </submittedName>
</protein>
<dbReference type="Gene3D" id="3.40.50.2300">
    <property type="match status" value="1"/>
</dbReference>
<dbReference type="CDD" id="cd01949">
    <property type="entry name" value="GGDEF"/>
    <property type="match status" value="1"/>
</dbReference>
<evidence type="ECO:0000259" key="2">
    <source>
        <dbReference type="PROSITE" id="PS50110"/>
    </source>
</evidence>
<evidence type="ECO:0000313" key="7">
    <source>
        <dbReference type="Proteomes" id="UP001595556"/>
    </source>
</evidence>
<comment type="caution">
    <text evidence="6">The sequence shown here is derived from an EMBL/GenBank/DDBJ whole genome shotgun (WGS) entry which is preliminary data.</text>
</comment>
<evidence type="ECO:0000256" key="1">
    <source>
        <dbReference type="PROSITE-ProRule" id="PRU00169"/>
    </source>
</evidence>
<dbReference type="RefSeq" id="WP_377305965.1">
    <property type="nucleotide sequence ID" value="NZ_CP180191.1"/>
</dbReference>
<keyword evidence="7" id="KW-1185">Reference proteome</keyword>
<dbReference type="PROSITE" id="PS50883">
    <property type="entry name" value="EAL"/>
    <property type="match status" value="1"/>
</dbReference>
<dbReference type="InterPro" id="IPR035965">
    <property type="entry name" value="PAS-like_dom_sf"/>
</dbReference>
<dbReference type="Pfam" id="PF00563">
    <property type="entry name" value="EAL"/>
    <property type="match status" value="1"/>
</dbReference>
<accession>A0ABV7H6M6</accession>
<dbReference type="InterPro" id="IPR043128">
    <property type="entry name" value="Rev_trsase/Diguanyl_cyclase"/>
</dbReference>
<dbReference type="SMART" id="SM00448">
    <property type="entry name" value="REC"/>
    <property type="match status" value="1"/>
</dbReference>
<dbReference type="EMBL" id="JBHRTI010000010">
    <property type="protein sequence ID" value="MFC3149312.1"/>
    <property type="molecule type" value="Genomic_DNA"/>
</dbReference>
<dbReference type="InterPro" id="IPR052155">
    <property type="entry name" value="Biofilm_reg_signaling"/>
</dbReference>
<evidence type="ECO:0000259" key="3">
    <source>
        <dbReference type="PROSITE" id="PS50113"/>
    </source>
</evidence>
<dbReference type="InterPro" id="IPR000160">
    <property type="entry name" value="GGDEF_dom"/>
</dbReference>
<feature type="domain" description="EAL" evidence="4">
    <location>
        <begin position="465"/>
        <end position="718"/>
    </location>
</feature>
<dbReference type="NCBIfam" id="TIGR00254">
    <property type="entry name" value="GGDEF"/>
    <property type="match status" value="1"/>
</dbReference>
<dbReference type="SMART" id="SM00086">
    <property type="entry name" value="PAC"/>
    <property type="match status" value="1"/>
</dbReference>
<dbReference type="SUPFAM" id="SSF52172">
    <property type="entry name" value="CheY-like"/>
    <property type="match status" value="1"/>
</dbReference>
<reference evidence="7" key="1">
    <citation type="journal article" date="2019" name="Int. J. Syst. Evol. Microbiol.">
        <title>The Global Catalogue of Microorganisms (GCM) 10K type strain sequencing project: providing services to taxonomists for standard genome sequencing and annotation.</title>
        <authorList>
            <consortium name="The Broad Institute Genomics Platform"/>
            <consortium name="The Broad Institute Genome Sequencing Center for Infectious Disease"/>
            <person name="Wu L."/>
            <person name="Ma J."/>
        </authorList>
    </citation>
    <scope>NUCLEOTIDE SEQUENCE [LARGE SCALE GENOMIC DNA]</scope>
    <source>
        <strain evidence="7">KCTC 52168</strain>
    </source>
</reference>
<feature type="modified residue" description="4-aspartylphosphate" evidence="1">
    <location>
        <position position="72"/>
    </location>
</feature>
<dbReference type="SMART" id="SM00267">
    <property type="entry name" value="GGDEF"/>
    <property type="match status" value="1"/>
</dbReference>
<feature type="domain" description="PAC" evidence="3">
    <location>
        <begin position="226"/>
        <end position="278"/>
    </location>
</feature>
<dbReference type="InterPro" id="IPR001633">
    <property type="entry name" value="EAL_dom"/>
</dbReference>
<feature type="domain" description="Response regulatory" evidence="2">
    <location>
        <begin position="23"/>
        <end position="139"/>
    </location>
</feature>
<dbReference type="PROSITE" id="PS50113">
    <property type="entry name" value="PAC"/>
    <property type="match status" value="1"/>
</dbReference>
<dbReference type="Pfam" id="PF00072">
    <property type="entry name" value="Response_reg"/>
    <property type="match status" value="1"/>
</dbReference>
<dbReference type="SUPFAM" id="SSF55073">
    <property type="entry name" value="Nucleotide cyclase"/>
    <property type="match status" value="1"/>
</dbReference>
<sequence>MSEHLPEDGAAAVQAAEGLAQPLVLLVDDEPIGRMLTAFSMTQRGFRVHQVQSGAEALSWLRTNLPDVVVLDALMPVMDGFDVCAQIRSFKSLSHVPVLMLTGLNDEHSVTRAYEAGATDFFVKSSSWTLLAERLRYLLRAARTRAELERSRAKLARAQSIARMGSFELNPESMMLTGSEESFRIVGFGAGLSCLSIGEFESRIDPRDLTHYRDTMSRAARENISVSMELRMFVQSGQLRIIKIEAEPELDAGGRLVNYAGVLQDITERKLAEEKIRQLANYDALTGLPNRRQFLSRIELALERARVRNSQFAVLFLDLDRFKQINDTLGHAAGDELLIEVASRLKRSVRASDSVAMADDDSGNPSGVARLGGDEFTVLLTEVKSQDDAIQVVERLGRAIREPLRLVGQECFVSCSIGMAMYPHHGEDAPTLLRHADTAMYAVKASGRNGIQVWSEALERSSPAIIQIETGLHKAIARNELILHYQPQVDMASGRIVGVEALMRWQREGRLVPPGEFIPVAEESGLIVPMGEWAIEEACRAGRRWLDAGMEPVPIAVNIASQHMQHANLSSVVQGALTRERLRPELLELELTETGFMKEIAASLTQLNALRSQGIEVAIDDFGTGYSSLAYLTRLPLSKLKIDRSFVDSLDKKNEDRAVVTAIIALARSLKLRVVAEGVETRAQMEALMAHGCTIMQGYLLSKPLPEAQVLELLERQKNFGAEPRWQAMRACEEFHLTASADGAMKQQAVPATAGTAH</sequence>
<dbReference type="Gene3D" id="3.30.450.20">
    <property type="entry name" value="PAS domain"/>
    <property type="match status" value="1"/>
</dbReference>
<evidence type="ECO:0000259" key="4">
    <source>
        <dbReference type="PROSITE" id="PS50883"/>
    </source>
</evidence>
<dbReference type="SUPFAM" id="SSF141868">
    <property type="entry name" value="EAL domain-like"/>
    <property type="match status" value="1"/>
</dbReference>
<dbReference type="InterPro" id="IPR035919">
    <property type="entry name" value="EAL_sf"/>
</dbReference>
<dbReference type="Gene3D" id="2.10.70.100">
    <property type="match status" value="1"/>
</dbReference>
<dbReference type="PANTHER" id="PTHR44757">
    <property type="entry name" value="DIGUANYLATE CYCLASE DGCP"/>
    <property type="match status" value="1"/>
</dbReference>
<name>A0ABV7H6M6_9BURK</name>
<dbReference type="InterPro" id="IPR029787">
    <property type="entry name" value="Nucleotide_cyclase"/>
</dbReference>
<gene>
    <name evidence="6" type="ORF">ACFOEN_16945</name>
</gene>
<dbReference type="Pfam" id="PF00990">
    <property type="entry name" value="GGDEF"/>
    <property type="match status" value="1"/>
</dbReference>
<keyword evidence="1" id="KW-0597">Phosphoprotein</keyword>
<dbReference type="SUPFAM" id="SSF55785">
    <property type="entry name" value="PYP-like sensor domain (PAS domain)"/>
    <property type="match status" value="1"/>
</dbReference>
<dbReference type="Gene3D" id="3.20.20.450">
    <property type="entry name" value="EAL domain"/>
    <property type="match status" value="1"/>
</dbReference>
<dbReference type="InterPro" id="IPR001789">
    <property type="entry name" value="Sig_transdc_resp-reg_receiver"/>
</dbReference>
<organism evidence="6 7">
    <name type="scientific">Piscinibacterium candidicorallinum</name>
    <dbReference type="NCBI Taxonomy" id="1793872"/>
    <lineage>
        <taxon>Bacteria</taxon>
        <taxon>Pseudomonadati</taxon>
        <taxon>Pseudomonadota</taxon>
        <taxon>Betaproteobacteria</taxon>
        <taxon>Burkholderiales</taxon>
        <taxon>Piscinibacterium</taxon>
    </lineage>
</organism>
<evidence type="ECO:0000259" key="5">
    <source>
        <dbReference type="PROSITE" id="PS50887"/>
    </source>
</evidence>
<dbReference type="InterPro" id="IPR000700">
    <property type="entry name" value="PAS-assoc_C"/>
</dbReference>
<dbReference type="CDD" id="cd01948">
    <property type="entry name" value="EAL"/>
    <property type="match status" value="1"/>
</dbReference>
<feature type="domain" description="GGDEF" evidence="5">
    <location>
        <begin position="310"/>
        <end position="456"/>
    </location>
</feature>
<dbReference type="SMART" id="SM00052">
    <property type="entry name" value="EAL"/>
    <property type="match status" value="1"/>
</dbReference>
<evidence type="ECO:0000313" key="6">
    <source>
        <dbReference type="EMBL" id="MFC3149312.1"/>
    </source>
</evidence>
<dbReference type="PANTHER" id="PTHR44757:SF2">
    <property type="entry name" value="BIOFILM ARCHITECTURE MAINTENANCE PROTEIN MBAA"/>
    <property type="match status" value="1"/>
</dbReference>
<dbReference type="Proteomes" id="UP001595556">
    <property type="component" value="Unassembled WGS sequence"/>
</dbReference>
<dbReference type="Gene3D" id="3.30.70.270">
    <property type="match status" value="1"/>
</dbReference>
<dbReference type="InterPro" id="IPR001610">
    <property type="entry name" value="PAC"/>
</dbReference>
<dbReference type="PROSITE" id="PS50887">
    <property type="entry name" value="GGDEF"/>
    <property type="match status" value="1"/>
</dbReference>